<dbReference type="EMBL" id="JFZB01000007">
    <property type="protein sequence ID" value="KFI28007.1"/>
    <property type="molecule type" value="Genomic_DNA"/>
</dbReference>
<dbReference type="AlphaFoldDB" id="A0A086Y157"/>
<sequence>MTNAAAGLPSETVARMFTRADGSYAFARWGRPIVPVVFGVDDATLSVVKGAIEAVVALAGHKMAETDPEIGANVMIFFLRDWDELLSVPDLGRMIDGLDALVARLKARGANQYRTFRFDAEGAIKACFGFCRLDAALAALPADTVALSMAVQTMLGWSDGAFADVAPLAEAKGRAVLRPEIAALLQAAYAPTMPAVARDPSHALRLAARIALATARTEEDE</sequence>
<comment type="caution">
    <text evidence="1">The sequence shown here is derived from an EMBL/GenBank/DDBJ whole genome shotgun (WGS) entry which is preliminary data.</text>
</comment>
<accession>A0A086Y157</accession>
<protein>
    <submittedName>
        <fullName evidence="1">Uncharacterized protein</fullName>
    </submittedName>
</protein>
<keyword evidence="2" id="KW-1185">Reference proteome</keyword>
<evidence type="ECO:0000313" key="2">
    <source>
        <dbReference type="Proteomes" id="UP000028824"/>
    </source>
</evidence>
<evidence type="ECO:0000313" key="1">
    <source>
        <dbReference type="EMBL" id="KFI28007.1"/>
    </source>
</evidence>
<dbReference type="Proteomes" id="UP000028824">
    <property type="component" value="Unassembled WGS sequence"/>
</dbReference>
<dbReference type="OrthoDB" id="7827308at2"/>
<proteinExistence type="predicted"/>
<gene>
    <name evidence="1" type="ORF">CG50_13895</name>
</gene>
<dbReference type="RefSeq" id="WP_036636305.1">
    <property type="nucleotide sequence ID" value="NZ_JFZB01000007.1"/>
</dbReference>
<organism evidence="1 2">
    <name type="scientific">Paenirhodobacter enshiensis</name>
    <dbReference type="NCBI Taxonomy" id="1105367"/>
    <lineage>
        <taxon>Bacteria</taxon>
        <taxon>Pseudomonadati</taxon>
        <taxon>Pseudomonadota</taxon>
        <taxon>Alphaproteobacteria</taxon>
        <taxon>Rhodobacterales</taxon>
        <taxon>Rhodobacter group</taxon>
        <taxon>Paenirhodobacter</taxon>
    </lineage>
</organism>
<name>A0A086Y157_9RHOB</name>
<dbReference type="eggNOG" id="ENOG502Z9D8">
    <property type="taxonomic scope" value="Bacteria"/>
</dbReference>
<dbReference type="STRING" id="1105367.CG50_13895"/>
<reference evidence="1 2" key="1">
    <citation type="submission" date="2014-03" db="EMBL/GenBank/DDBJ databases">
        <title>Genome of Paenirhodobacter enshiensis DW2-9.</title>
        <authorList>
            <person name="Wang D."/>
            <person name="Wang G."/>
        </authorList>
    </citation>
    <scope>NUCLEOTIDE SEQUENCE [LARGE SCALE GENOMIC DNA]</scope>
    <source>
        <strain evidence="1 2">DW2-9</strain>
    </source>
</reference>